<name>A0AAN9FRJ6_CLITE</name>
<evidence type="ECO:0000256" key="3">
    <source>
        <dbReference type="SAM" id="Phobius"/>
    </source>
</evidence>
<dbReference type="Gene3D" id="3.30.430.20">
    <property type="entry name" value="Gnk2 domain, C-X8-C-X2-C motif"/>
    <property type="match status" value="2"/>
</dbReference>
<evidence type="ECO:0000256" key="4">
    <source>
        <dbReference type="SAM" id="SignalP"/>
    </source>
</evidence>
<dbReference type="PANTHER" id="PTHR32099">
    <property type="entry name" value="CYSTEINE-RICH REPEAT SECRETORY PROTEIN"/>
    <property type="match status" value="1"/>
</dbReference>
<keyword evidence="1 4" id="KW-0732">Signal</keyword>
<feature type="signal peptide" evidence="4">
    <location>
        <begin position="1"/>
        <end position="23"/>
    </location>
</feature>
<dbReference type="InterPro" id="IPR038408">
    <property type="entry name" value="GNK2_sf"/>
</dbReference>
<dbReference type="AlphaFoldDB" id="A0AAN9FRJ6"/>
<feature type="domain" description="Gnk2-homologous" evidence="5">
    <location>
        <begin position="128"/>
        <end position="235"/>
    </location>
</feature>
<keyword evidence="3" id="KW-0812">Transmembrane</keyword>
<protein>
    <recommendedName>
        <fullName evidence="5">Gnk2-homologous domain-containing protein</fullName>
    </recommendedName>
</protein>
<keyword evidence="7" id="KW-1185">Reference proteome</keyword>
<dbReference type="InterPro" id="IPR002902">
    <property type="entry name" value="GNK2"/>
</dbReference>
<keyword evidence="3" id="KW-1133">Transmembrane helix</keyword>
<dbReference type="Proteomes" id="UP001359559">
    <property type="component" value="Unassembled WGS sequence"/>
</dbReference>
<dbReference type="FunFam" id="3.30.430.20:FF:000002">
    <property type="entry name" value="Cysteine-rich receptor-like protein kinase 10"/>
    <property type="match status" value="1"/>
</dbReference>
<dbReference type="EMBL" id="JAYKXN010000006">
    <property type="protein sequence ID" value="KAK7280219.1"/>
    <property type="molecule type" value="Genomic_DNA"/>
</dbReference>
<evidence type="ECO:0000256" key="1">
    <source>
        <dbReference type="ARBA" id="ARBA00022729"/>
    </source>
</evidence>
<dbReference type="FunFam" id="3.30.430.20:FF:000003">
    <property type="entry name" value="Cysteine-rich RLK (RECEPTOR-like protein kinase) 10"/>
    <property type="match status" value="1"/>
</dbReference>
<evidence type="ECO:0000256" key="2">
    <source>
        <dbReference type="ARBA" id="ARBA00022737"/>
    </source>
</evidence>
<feature type="chain" id="PRO_5042986867" description="Gnk2-homologous domain-containing protein" evidence="4">
    <location>
        <begin position="24"/>
        <end position="307"/>
    </location>
</feature>
<evidence type="ECO:0000259" key="5">
    <source>
        <dbReference type="PROSITE" id="PS51473"/>
    </source>
</evidence>
<evidence type="ECO:0000313" key="7">
    <source>
        <dbReference type="Proteomes" id="UP001359559"/>
    </source>
</evidence>
<sequence>MATGSFRLILCCVFVIIVSQSSAQTCDHQKGNFTINSTYHKNLNTLLSSFPSYKDINYGFYNISYGENPDKVYAIGLCRGDQTQDQCLSCLNTSRVSLTQNCPNQKEAIIWSGECMLRYSNRSIFGVLETQPTLILVNTKNETADRSEALSNLFRNLTDLAASGDSRRKYASSTTFTPDYRTVYGYVQCTPDLSSELCTNCLSEAIAQIPGCCLYQLGGNILQPSCRIRYDPYPYYGPTLNLDQLPSNNNTSPPGKSNSSPTAIAIAVAVPIVVVVLVLSFTYIYIRVRKRRNFFESKCIAPSLDLQ</sequence>
<feature type="transmembrane region" description="Helical" evidence="3">
    <location>
        <begin position="263"/>
        <end position="286"/>
    </location>
</feature>
<reference evidence="6 7" key="1">
    <citation type="submission" date="2024-01" db="EMBL/GenBank/DDBJ databases">
        <title>The genomes of 5 underutilized Papilionoideae crops provide insights into root nodulation and disease resistance.</title>
        <authorList>
            <person name="Yuan L."/>
        </authorList>
    </citation>
    <scope>NUCLEOTIDE SEQUENCE [LARGE SCALE GENOMIC DNA]</scope>
    <source>
        <strain evidence="6">LY-2023</strain>
        <tissue evidence="6">Leaf</tissue>
    </source>
</reference>
<keyword evidence="3" id="KW-0472">Membrane</keyword>
<dbReference type="PROSITE" id="PS51473">
    <property type="entry name" value="GNK2"/>
    <property type="match status" value="2"/>
</dbReference>
<comment type="caution">
    <text evidence="6">The sequence shown here is derived from an EMBL/GenBank/DDBJ whole genome shotgun (WGS) entry which is preliminary data.</text>
</comment>
<organism evidence="6 7">
    <name type="scientific">Clitoria ternatea</name>
    <name type="common">Butterfly pea</name>
    <dbReference type="NCBI Taxonomy" id="43366"/>
    <lineage>
        <taxon>Eukaryota</taxon>
        <taxon>Viridiplantae</taxon>
        <taxon>Streptophyta</taxon>
        <taxon>Embryophyta</taxon>
        <taxon>Tracheophyta</taxon>
        <taxon>Spermatophyta</taxon>
        <taxon>Magnoliopsida</taxon>
        <taxon>eudicotyledons</taxon>
        <taxon>Gunneridae</taxon>
        <taxon>Pentapetalae</taxon>
        <taxon>rosids</taxon>
        <taxon>fabids</taxon>
        <taxon>Fabales</taxon>
        <taxon>Fabaceae</taxon>
        <taxon>Papilionoideae</taxon>
        <taxon>50 kb inversion clade</taxon>
        <taxon>NPAAA clade</taxon>
        <taxon>indigoferoid/millettioid clade</taxon>
        <taxon>Phaseoleae</taxon>
        <taxon>Clitoria</taxon>
    </lineage>
</organism>
<accession>A0AAN9FRJ6</accession>
<keyword evidence="2" id="KW-0677">Repeat</keyword>
<proteinExistence type="predicted"/>
<feature type="domain" description="Gnk2-homologous" evidence="5">
    <location>
        <begin position="21"/>
        <end position="124"/>
    </location>
</feature>
<dbReference type="CDD" id="cd23509">
    <property type="entry name" value="Gnk2-like"/>
    <property type="match status" value="2"/>
</dbReference>
<evidence type="ECO:0000313" key="6">
    <source>
        <dbReference type="EMBL" id="KAK7280219.1"/>
    </source>
</evidence>
<gene>
    <name evidence="6" type="ORF">RJT34_25281</name>
</gene>
<dbReference type="Pfam" id="PF01657">
    <property type="entry name" value="Stress-antifung"/>
    <property type="match status" value="2"/>
</dbReference>
<dbReference type="PANTHER" id="PTHR32099:SF103">
    <property type="entry name" value="GNK2-HOMOLOGOUS DOMAIN-CONTAINING PROTEIN"/>
    <property type="match status" value="1"/>
</dbReference>